<protein>
    <submittedName>
        <fullName evidence="1">Thiamin biosynthesis lipoprotein ApbE</fullName>
    </submittedName>
</protein>
<accession>A0A090WM77</accession>
<sequence length="47" mass="5480">MAMPLEKSKVLLKNIPEIEVIIMYIDDNGMLRFELTPGFNQFIKPQI</sequence>
<dbReference type="AlphaFoldDB" id="A0A090WM77"/>
<comment type="caution">
    <text evidence="1">The sequence shown here is derived from an EMBL/GenBank/DDBJ whole genome shotgun (WGS) entry which is preliminary data.</text>
</comment>
<organism evidence="1 2">
    <name type="scientific">Nonlabens ulvanivorans</name>
    <name type="common">Persicivirga ulvanivorans</name>
    <dbReference type="NCBI Taxonomy" id="906888"/>
    <lineage>
        <taxon>Bacteria</taxon>
        <taxon>Pseudomonadati</taxon>
        <taxon>Bacteroidota</taxon>
        <taxon>Flavobacteriia</taxon>
        <taxon>Flavobacteriales</taxon>
        <taxon>Flavobacteriaceae</taxon>
        <taxon>Nonlabens</taxon>
    </lineage>
</organism>
<reference evidence="1 2" key="1">
    <citation type="journal article" date="2014" name="Genome Announc.">
        <title>Draft Genome Sequences of Marine Flavobacterium Nonlabens Strains NR17, NR24, NR27, NR32, NR33, and Ara13.</title>
        <authorList>
            <person name="Nakanishi M."/>
            <person name="Meirelles P."/>
            <person name="Suzuki R."/>
            <person name="Takatani N."/>
            <person name="Mino S."/>
            <person name="Suda W."/>
            <person name="Oshima K."/>
            <person name="Hattori M."/>
            <person name="Ohkuma M."/>
            <person name="Hosokawa M."/>
            <person name="Miyashita K."/>
            <person name="Thompson F.L."/>
            <person name="Niwa A."/>
            <person name="Sawabe T."/>
            <person name="Sawabe T."/>
        </authorList>
    </citation>
    <scope>NUCLEOTIDE SEQUENCE [LARGE SCALE GENOMIC DNA]</scope>
    <source>
        <strain evidence="2">JCM19275</strain>
    </source>
</reference>
<name>A0A090WM77_NONUL</name>
<proteinExistence type="predicted"/>
<gene>
    <name evidence="1" type="ORF">JCM19275_1221</name>
</gene>
<evidence type="ECO:0000313" key="2">
    <source>
        <dbReference type="Proteomes" id="UP000029647"/>
    </source>
</evidence>
<dbReference type="EMBL" id="BBNT01000011">
    <property type="protein sequence ID" value="GAL76479.1"/>
    <property type="molecule type" value="Genomic_DNA"/>
</dbReference>
<dbReference type="Proteomes" id="UP000029647">
    <property type="component" value="Unassembled WGS sequence"/>
</dbReference>
<keyword evidence="1" id="KW-0449">Lipoprotein</keyword>
<evidence type="ECO:0000313" key="1">
    <source>
        <dbReference type="EMBL" id="GAL76479.1"/>
    </source>
</evidence>